<evidence type="ECO:0000256" key="8">
    <source>
        <dbReference type="ARBA" id="ARBA00051784"/>
    </source>
</evidence>
<dbReference type="InterPro" id="IPR036034">
    <property type="entry name" value="PDZ_sf"/>
</dbReference>
<evidence type="ECO:0000256" key="10">
    <source>
        <dbReference type="ARBA" id="ARBA00066637"/>
    </source>
</evidence>
<dbReference type="Pfam" id="PF03572">
    <property type="entry name" value="Peptidase_S41"/>
    <property type="match status" value="1"/>
</dbReference>
<dbReference type="InterPro" id="IPR041489">
    <property type="entry name" value="PDZ_6"/>
</dbReference>
<dbReference type="GO" id="GO:0030288">
    <property type="term" value="C:outer membrane-bounded periplasmic space"/>
    <property type="evidence" value="ECO:0007669"/>
    <property type="project" value="TreeGrafter"/>
</dbReference>
<proteinExistence type="inferred from homology"/>
<keyword evidence="17" id="KW-1185">Reference proteome</keyword>
<gene>
    <name evidence="16" type="ORF">NIES593_17210</name>
</gene>
<comment type="subcellular location">
    <subcellularLocation>
        <location evidence="1">Cellular thylakoid lumen</location>
    </subcellularLocation>
</comment>
<dbReference type="NCBIfam" id="NF045588">
    <property type="entry name" value="Cterm_S41_CtpA"/>
    <property type="match status" value="1"/>
</dbReference>
<accession>A0A1U7HBN4</accession>
<feature type="chain" id="PRO_5012030066" description="Carboxyl-terminal-processing protease" evidence="14">
    <location>
        <begin position="30"/>
        <end position="414"/>
    </location>
</feature>
<evidence type="ECO:0000256" key="6">
    <source>
        <dbReference type="ARBA" id="ARBA00022825"/>
    </source>
</evidence>
<dbReference type="SMART" id="SM00228">
    <property type="entry name" value="PDZ"/>
    <property type="match status" value="1"/>
</dbReference>
<evidence type="ECO:0000256" key="1">
    <source>
        <dbReference type="ARBA" id="ARBA00004518"/>
    </source>
</evidence>
<dbReference type="InterPro" id="IPR054621">
    <property type="entry name" value="Cterm_S41_CtpA"/>
</dbReference>
<evidence type="ECO:0000256" key="7">
    <source>
        <dbReference type="ARBA" id="ARBA00023078"/>
    </source>
</evidence>
<comment type="similarity">
    <text evidence="2 13">Belongs to the peptidase S41A family.</text>
</comment>
<dbReference type="CDD" id="cd06782">
    <property type="entry name" value="cpPDZ_CPP-like"/>
    <property type="match status" value="1"/>
</dbReference>
<dbReference type="FunFam" id="2.30.42.10:FF:000063">
    <property type="entry name" value="Peptidase, S41 family"/>
    <property type="match status" value="1"/>
</dbReference>
<keyword evidence="5 13" id="KW-0378">Hydrolase</keyword>
<dbReference type="FunFam" id="3.30.750.44:FF:000002">
    <property type="entry name" value="carboxyl-terminal-processing peptidase 2, chloroplastic"/>
    <property type="match status" value="1"/>
</dbReference>
<dbReference type="CDD" id="cd07560">
    <property type="entry name" value="Peptidase_S41_CPP"/>
    <property type="match status" value="1"/>
</dbReference>
<dbReference type="Gene3D" id="2.30.42.10">
    <property type="match status" value="1"/>
</dbReference>
<dbReference type="InterPro" id="IPR005151">
    <property type="entry name" value="Tail-specific_protease"/>
</dbReference>
<dbReference type="PROSITE" id="PS50106">
    <property type="entry name" value="PDZ"/>
    <property type="match status" value="1"/>
</dbReference>
<dbReference type="AlphaFoldDB" id="A0A1U7HBN4"/>
<keyword evidence="7" id="KW-0793">Thylakoid</keyword>
<dbReference type="PANTHER" id="PTHR32060:SF30">
    <property type="entry name" value="CARBOXY-TERMINAL PROCESSING PROTEASE CTPA"/>
    <property type="match status" value="1"/>
</dbReference>
<dbReference type="SMART" id="SM00245">
    <property type="entry name" value="TSPc"/>
    <property type="match status" value="1"/>
</dbReference>
<dbReference type="NCBIfam" id="TIGR00225">
    <property type="entry name" value="prc"/>
    <property type="match status" value="1"/>
</dbReference>
<dbReference type="Pfam" id="PF17820">
    <property type="entry name" value="PDZ_6"/>
    <property type="match status" value="1"/>
</dbReference>
<dbReference type="SUPFAM" id="SSF50156">
    <property type="entry name" value="PDZ domain-like"/>
    <property type="match status" value="1"/>
</dbReference>
<dbReference type="PANTHER" id="PTHR32060">
    <property type="entry name" value="TAIL-SPECIFIC PROTEASE"/>
    <property type="match status" value="1"/>
</dbReference>
<dbReference type="GO" id="GO:0007165">
    <property type="term" value="P:signal transduction"/>
    <property type="evidence" value="ECO:0007669"/>
    <property type="project" value="TreeGrafter"/>
</dbReference>
<keyword evidence="3 13" id="KW-0645">Protease</keyword>
<evidence type="ECO:0000256" key="9">
    <source>
        <dbReference type="ARBA" id="ARBA00053093"/>
    </source>
</evidence>
<dbReference type="InterPro" id="IPR004447">
    <property type="entry name" value="Peptidase_S41A"/>
</dbReference>
<reference evidence="16 17" key="1">
    <citation type="submission" date="2016-11" db="EMBL/GenBank/DDBJ databases">
        <title>Draft Genome Sequences of Nine Cyanobacterial Strains from Diverse Habitats.</title>
        <authorList>
            <person name="Zhu T."/>
            <person name="Hou S."/>
            <person name="Lu X."/>
            <person name="Hess W.R."/>
        </authorList>
    </citation>
    <scope>NUCLEOTIDE SEQUENCE [LARGE SCALE GENOMIC DNA]</scope>
    <source>
        <strain evidence="16 17">NIES-593</strain>
    </source>
</reference>
<dbReference type="InterPro" id="IPR029045">
    <property type="entry name" value="ClpP/crotonase-like_dom_sf"/>
</dbReference>
<keyword evidence="4 14" id="KW-0732">Signal</keyword>
<evidence type="ECO:0000256" key="11">
    <source>
        <dbReference type="ARBA" id="ARBA00069724"/>
    </source>
</evidence>
<comment type="function">
    <text evidence="9">Cleavage of the 16 C-terminal residues from the D1 precursor of photosystem II (PSII). This proteolytic processing is necessary to allow the light-driven assembly of the oxygen-evolving cluster (a tetranuclear manganese), which is responsible for photosynthetic water oxidation.</text>
</comment>
<dbReference type="FunFam" id="3.90.226.10:FF:000023">
    <property type="entry name" value="Carboxyl-terminal processing protease"/>
    <property type="match status" value="1"/>
</dbReference>
<evidence type="ECO:0000313" key="17">
    <source>
        <dbReference type="Proteomes" id="UP000186868"/>
    </source>
</evidence>
<comment type="caution">
    <text evidence="16">The sequence shown here is derived from an EMBL/GenBank/DDBJ whole genome shotgun (WGS) entry which is preliminary data.</text>
</comment>
<dbReference type="RefSeq" id="WP_073600753.1">
    <property type="nucleotide sequence ID" value="NZ_MRCB01000024.1"/>
</dbReference>
<dbReference type="Proteomes" id="UP000186868">
    <property type="component" value="Unassembled WGS sequence"/>
</dbReference>
<dbReference type="GO" id="GO:0006508">
    <property type="term" value="P:proteolysis"/>
    <property type="evidence" value="ECO:0007669"/>
    <property type="project" value="UniProtKB-KW"/>
</dbReference>
<dbReference type="Gene3D" id="3.30.750.44">
    <property type="match status" value="1"/>
</dbReference>
<name>A0A1U7HBN4_9CYAN</name>
<dbReference type="Gene3D" id="3.90.226.10">
    <property type="entry name" value="2-enoyl-CoA Hydratase, Chain A, domain 1"/>
    <property type="match status" value="1"/>
</dbReference>
<dbReference type="SUPFAM" id="SSF52096">
    <property type="entry name" value="ClpP/crotonase"/>
    <property type="match status" value="1"/>
</dbReference>
<dbReference type="GO" id="GO:0031979">
    <property type="term" value="C:plasma membrane-derived thylakoid lumen"/>
    <property type="evidence" value="ECO:0007669"/>
    <property type="project" value="UniProtKB-SubCell"/>
</dbReference>
<dbReference type="InterPro" id="IPR001478">
    <property type="entry name" value="PDZ"/>
</dbReference>
<feature type="domain" description="PDZ" evidence="15">
    <location>
        <begin position="100"/>
        <end position="174"/>
    </location>
</feature>
<evidence type="ECO:0000256" key="3">
    <source>
        <dbReference type="ARBA" id="ARBA00022670"/>
    </source>
</evidence>
<dbReference type="STRING" id="1921803.NIES593_17210"/>
<evidence type="ECO:0000256" key="5">
    <source>
        <dbReference type="ARBA" id="ARBA00022801"/>
    </source>
</evidence>
<sequence>MRKRAFWATLLFSFSLFLFSIGWTQSAAAFTEEQKLVLQSWRLVNQAYIDETFNHQNWWLVRQQYLKKPLADRQETYTAIEQMLATLDEPFTRLLRPEQYHNLQVSTAGELSGIGLQININPETGYLEVVAPLAGSPAEAAGIAPRDRILKIDGVDTSTLTLDEAAARMRGASGTKVSLTIQPNDESNGKIRQLDIIRDRISLSPVFATLDDRIPNYPIGYIRLAQFSANAAQEVAHSVKNLEKQGAQAYILDLRNNPGGLLQAGIEIARLWIDEGAIVYTVNRQGMLDSFTASGAALTKAPLAVLVNQGTASASEILAGALQDNGRATLVGEKTFGKGLIQSLFELPDGAGLAITVAKYETPTHKDIHKQGIVPDRVVSQDPITYQQIGTETDKQYQAAVEVLTNKTVLAKAN</sequence>
<evidence type="ECO:0000256" key="4">
    <source>
        <dbReference type="ARBA" id="ARBA00022729"/>
    </source>
</evidence>
<dbReference type="EC" id="3.4.21.102" evidence="10"/>
<evidence type="ECO:0000256" key="14">
    <source>
        <dbReference type="SAM" id="SignalP"/>
    </source>
</evidence>
<comment type="catalytic activity">
    <reaction evidence="8">
        <text>The enzyme shows specific recognition of a C-terminal tripeptide, Xaa-Yaa-Zaa, in which Xaa is preferably Ala or Leu, Yaa is preferably Ala or Tyr, and Zaa is preferably Ala, but then cleaves at a variable distance from the C-terminus. A typical cleavage is -Ala-Ala-|-Arg-Ala-Ala-Lys-Glu-Asn-Tyr-Ala-Leu-Ala-Ala.</text>
        <dbReference type="EC" id="3.4.21.102"/>
    </reaction>
</comment>
<evidence type="ECO:0000256" key="2">
    <source>
        <dbReference type="ARBA" id="ARBA00009179"/>
    </source>
</evidence>
<organism evidence="16 17">
    <name type="scientific">Hydrococcus rivularis NIES-593</name>
    <dbReference type="NCBI Taxonomy" id="1921803"/>
    <lineage>
        <taxon>Bacteria</taxon>
        <taxon>Bacillati</taxon>
        <taxon>Cyanobacteriota</taxon>
        <taxon>Cyanophyceae</taxon>
        <taxon>Pleurocapsales</taxon>
        <taxon>Hydrococcaceae</taxon>
        <taxon>Hydrococcus</taxon>
    </lineage>
</organism>
<evidence type="ECO:0000259" key="15">
    <source>
        <dbReference type="PROSITE" id="PS50106"/>
    </source>
</evidence>
<feature type="signal peptide" evidence="14">
    <location>
        <begin position="1"/>
        <end position="29"/>
    </location>
</feature>
<evidence type="ECO:0000313" key="16">
    <source>
        <dbReference type="EMBL" id="OKH20989.1"/>
    </source>
</evidence>
<keyword evidence="6 13" id="KW-0720">Serine protease</keyword>
<evidence type="ECO:0000256" key="12">
    <source>
        <dbReference type="ARBA" id="ARBA00080563"/>
    </source>
</evidence>
<protein>
    <recommendedName>
        <fullName evidence="11">Carboxyl-terminal-processing protease</fullName>
        <ecNumber evidence="10">3.4.21.102</ecNumber>
    </recommendedName>
    <alternativeName>
        <fullName evidence="12">CtpA</fullName>
    </alternativeName>
</protein>
<dbReference type="GO" id="GO:0004252">
    <property type="term" value="F:serine-type endopeptidase activity"/>
    <property type="evidence" value="ECO:0007669"/>
    <property type="project" value="UniProtKB-EC"/>
</dbReference>
<dbReference type="EMBL" id="MRCB01000024">
    <property type="protein sequence ID" value="OKH20989.1"/>
    <property type="molecule type" value="Genomic_DNA"/>
</dbReference>
<evidence type="ECO:0000256" key="13">
    <source>
        <dbReference type="RuleBase" id="RU004404"/>
    </source>
</evidence>
<dbReference type="OrthoDB" id="9812068at2"/>